<evidence type="ECO:0000256" key="3">
    <source>
        <dbReference type="ARBA" id="ARBA00023315"/>
    </source>
</evidence>
<evidence type="ECO:0000256" key="2">
    <source>
        <dbReference type="ARBA" id="ARBA00022679"/>
    </source>
</evidence>
<dbReference type="GO" id="GO:0006654">
    <property type="term" value="P:phosphatidic acid biosynthetic process"/>
    <property type="evidence" value="ECO:0007669"/>
    <property type="project" value="TreeGrafter"/>
</dbReference>
<evidence type="ECO:0000256" key="1">
    <source>
        <dbReference type="ARBA" id="ARBA00005189"/>
    </source>
</evidence>
<dbReference type="Proteomes" id="UP000295341">
    <property type="component" value="Unassembled WGS sequence"/>
</dbReference>
<dbReference type="PANTHER" id="PTHR10434:SF9">
    <property type="entry name" value="PHOSPHOLIPID_GLYCEROL ACYLTRANSFERASE DOMAIN-CONTAINING PROTEIN"/>
    <property type="match status" value="1"/>
</dbReference>
<keyword evidence="2 5" id="KW-0808">Transferase</keyword>
<evidence type="ECO:0000313" key="5">
    <source>
        <dbReference type="EMBL" id="TDU24283.1"/>
    </source>
</evidence>
<proteinExistence type="predicted"/>
<evidence type="ECO:0000313" key="6">
    <source>
        <dbReference type="Proteomes" id="UP000295341"/>
    </source>
</evidence>
<comment type="pathway">
    <text evidence="1">Lipid metabolism.</text>
</comment>
<keyword evidence="3 5" id="KW-0012">Acyltransferase</keyword>
<name>A0A4R7NT87_9GAMM</name>
<dbReference type="RefSeq" id="WP_133883698.1">
    <property type="nucleotide sequence ID" value="NZ_MWIN01000003.1"/>
</dbReference>
<dbReference type="PANTHER" id="PTHR10434">
    <property type="entry name" value="1-ACYL-SN-GLYCEROL-3-PHOSPHATE ACYLTRANSFERASE"/>
    <property type="match status" value="1"/>
</dbReference>
<dbReference type="InterPro" id="IPR002123">
    <property type="entry name" value="Plipid/glycerol_acylTrfase"/>
</dbReference>
<dbReference type="SMART" id="SM00563">
    <property type="entry name" value="PlsC"/>
    <property type="match status" value="1"/>
</dbReference>
<dbReference type="GO" id="GO:0003841">
    <property type="term" value="F:1-acylglycerol-3-phosphate O-acyltransferase activity"/>
    <property type="evidence" value="ECO:0007669"/>
    <property type="project" value="TreeGrafter"/>
</dbReference>
<sequence>MNDLGMAPRWGSAFTRVLGAGVLRLLGWKMDVQLPHDEPHLVITAAPHTSNWDGILAVAAILALGIRVNFFAKDSLFRWPFRGLLTALGGVPIRRDAARGIVEQTADLFASKPRLFVGVAPEGTRSRAPIWKSGFYRIAMASGAPILLAYIDYERRRVGTGPLIRPSGNYEADLAQIQAFYRTIKPRHPQDFAAEA</sequence>
<evidence type="ECO:0000259" key="4">
    <source>
        <dbReference type="SMART" id="SM00563"/>
    </source>
</evidence>
<organism evidence="5 6">
    <name type="scientific">Panacagrimonas perspica</name>
    <dbReference type="NCBI Taxonomy" id="381431"/>
    <lineage>
        <taxon>Bacteria</taxon>
        <taxon>Pseudomonadati</taxon>
        <taxon>Pseudomonadota</taxon>
        <taxon>Gammaproteobacteria</taxon>
        <taxon>Nevskiales</taxon>
        <taxon>Nevskiaceae</taxon>
        <taxon>Panacagrimonas</taxon>
    </lineage>
</organism>
<gene>
    <name evidence="5" type="ORF">DFR24_4548</name>
</gene>
<dbReference type="Pfam" id="PF01553">
    <property type="entry name" value="Acyltransferase"/>
    <property type="match status" value="1"/>
</dbReference>
<feature type="domain" description="Phospholipid/glycerol acyltransferase" evidence="4">
    <location>
        <begin position="42"/>
        <end position="154"/>
    </location>
</feature>
<dbReference type="OrthoDB" id="9796839at2"/>
<reference evidence="5 6" key="1">
    <citation type="submission" date="2019-03" db="EMBL/GenBank/DDBJ databases">
        <title>Genomic Encyclopedia of Type Strains, Phase IV (KMG-IV): sequencing the most valuable type-strain genomes for metagenomic binning, comparative biology and taxonomic classification.</title>
        <authorList>
            <person name="Goeker M."/>
        </authorList>
    </citation>
    <scope>NUCLEOTIDE SEQUENCE [LARGE SCALE GENOMIC DNA]</scope>
    <source>
        <strain evidence="5 6">DSM 26377</strain>
    </source>
</reference>
<dbReference type="CDD" id="cd07988">
    <property type="entry name" value="LPLAT_ABO13168-like"/>
    <property type="match status" value="1"/>
</dbReference>
<accession>A0A4R7NT87</accession>
<protein>
    <submittedName>
        <fullName evidence="5">Acyltransferase-like protein</fullName>
    </submittedName>
</protein>
<dbReference type="AlphaFoldDB" id="A0A4R7NT87"/>
<dbReference type="SUPFAM" id="SSF69593">
    <property type="entry name" value="Glycerol-3-phosphate (1)-acyltransferase"/>
    <property type="match status" value="1"/>
</dbReference>
<dbReference type="EMBL" id="SOBT01000012">
    <property type="protein sequence ID" value="TDU24283.1"/>
    <property type="molecule type" value="Genomic_DNA"/>
</dbReference>
<comment type="caution">
    <text evidence="5">The sequence shown here is derived from an EMBL/GenBank/DDBJ whole genome shotgun (WGS) entry which is preliminary data.</text>
</comment>
<keyword evidence="6" id="KW-1185">Reference proteome</keyword>